<evidence type="ECO:0000259" key="2">
    <source>
        <dbReference type="Pfam" id="PF01321"/>
    </source>
</evidence>
<protein>
    <recommendedName>
        <fullName evidence="5">Peptidase M24</fullName>
    </recommendedName>
</protein>
<dbReference type="CDD" id="cd01066">
    <property type="entry name" value="APP_MetAP"/>
    <property type="match status" value="1"/>
</dbReference>
<comment type="caution">
    <text evidence="3">The sequence shown here is derived from an EMBL/GenBank/DDBJ whole genome shotgun (WGS) entry which is preliminary data.</text>
</comment>
<dbReference type="Pfam" id="PF00557">
    <property type="entry name" value="Peptidase_M24"/>
    <property type="match status" value="1"/>
</dbReference>
<proteinExistence type="predicted"/>
<reference evidence="3 4" key="1">
    <citation type="submission" date="2016-03" db="EMBL/GenBank/DDBJ databases">
        <title>Draft Genome Sequence of the Strain BR 10245 (Bradyrhizobium sp.) isolated from nodules of Centrolobium paraense.</title>
        <authorList>
            <person name="Simoes-Araujo J.L.Sr."/>
            <person name="Barauna A.C."/>
            <person name="Silva K."/>
            <person name="Zilli J.E."/>
        </authorList>
    </citation>
    <scope>NUCLEOTIDE SEQUENCE [LARGE SCALE GENOMIC DNA]</scope>
    <source>
        <strain evidence="3 4">BR 10245</strain>
    </source>
</reference>
<evidence type="ECO:0008006" key="5">
    <source>
        <dbReference type="Google" id="ProtNLM"/>
    </source>
</evidence>
<dbReference type="Gene3D" id="3.40.350.10">
    <property type="entry name" value="Creatinase/prolidase N-terminal domain"/>
    <property type="match status" value="1"/>
</dbReference>
<dbReference type="InterPro" id="IPR000994">
    <property type="entry name" value="Pept_M24"/>
</dbReference>
<dbReference type="SUPFAM" id="SSF53092">
    <property type="entry name" value="Creatinase/prolidase N-terminal domain"/>
    <property type="match status" value="1"/>
</dbReference>
<name>A0A176YQJ0_9BRAD</name>
<dbReference type="Proteomes" id="UP000076959">
    <property type="component" value="Unassembled WGS sequence"/>
</dbReference>
<dbReference type="PANTHER" id="PTHR46112:SF2">
    <property type="entry name" value="XAA-PRO AMINOPEPTIDASE P-RELATED"/>
    <property type="match status" value="1"/>
</dbReference>
<evidence type="ECO:0000259" key="1">
    <source>
        <dbReference type="Pfam" id="PF00557"/>
    </source>
</evidence>
<dbReference type="InterPro" id="IPR050659">
    <property type="entry name" value="Peptidase_M24B"/>
</dbReference>
<evidence type="ECO:0000313" key="4">
    <source>
        <dbReference type="Proteomes" id="UP000076959"/>
    </source>
</evidence>
<dbReference type="PANTHER" id="PTHR46112">
    <property type="entry name" value="AMINOPEPTIDASE"/>
    <property type="match status" value="1"/>
</dbReference>
<dbReference type="InterPro" id="IPR036005">
    <property type="entry name" value="Creatinase/aminopeptidase-like"/>
</dbReference>
<feature type="domain" description="Peptidase M24" evidence="1">
    <location>
        <begin position="174"/>
        <end position="372"/>
    </location>
</feature>
<dbReference type="InterPro" id="IPR000587">
    <property type="entry name" value="Creatinase_N"/>
</dbReference>
<evidence type="ECO:0000313" key="3">
    <source>
        <dbReference type="EMBL" id="OAF08729.1"/>
    </source>
</evidence>
<feature type="domain" description="Creatinase N-terminal" evidence="2">
    <location>
        <begin position="20"/>
        <end position="164"/>
    </location>
</feature>
<keyword evidence="4" id="KW-1185">Reference proteome</keyword>
<dbReference type="InterPro" id="IPR029149">
    <property type="entry name" value="Creatin/AminoP/Spt16_N"/>
</dbReference>
<dbReference type="SUPFAM" id="SSF55920">
    <property type="entry name" value="Creatinase/aminopeptidase"/>
    <property type="match status" value="1"/>
</dbReference>
<dbReference type="STRING" id="1505087.AYJ54_13845"/>
<accession>A0A176YQJ0</accession>
<dbReference type="Gene3D" id="3.90.230.10">
    <property type="entry name" value="Creatinase/methionine aminopeptidase superfamily"/>
    <property type="match status" value="1"/>
</dbReference>
<dbReference type="AlphaFoldDB" id="A0A176YQJ0"/>
<gene>
    <name evidence="3" type="ORF">AYJ54_13845</name>
</gene>
<sequence length="392" mass="44074">MEKNMAMPPLWPGEAEIGERIERLRANMADARIDAMVLTSRQNFEYYSGFRTLFWTSDTRPLLAIARRDRAGIAIVINSSEERNAQAWPNRHVQPLYYHGYTDVAVSATGAFLSDLPAGAAVGFDYGLDMFGRGSIALIDYLRAAPHNFRLSDQADLIWRQRLIKSRHELDTKREVCRIATESFFAGLADLRIGMNEYEFGQLLKQRMIGLGADSVDWLPVRFDPAGKSYAQPNYDFRLAHGNFIWVDMGARRADQISDLDRVAKVGKATPEQEDLYGFVRSVTLRLAEKIRPGMTGEKVYHLFEELWSERNLSRLTAAGRVGHGSGIALTEPPSLMAGSSEIILEDMVLHLEPKLEMAGGVYQTEEVFRVTTTGPEFLSDIAPERLPIVDL</sequence>
<dbReference type="EMBL" id="LUUB01000059">
    <property type="protein sequence ID" value="OAF08729.1"/>
    <property type="molecule type" value="Genomic_DNA"/>
</dbReference>
<dbReference type="Pfam" id="PF01321">
    <property type="entry name" value="Creatinase_N"/>
    <property type="match status" value="1"/>
</dbReference>
<dbReference type="OrthoDB" id="9806388at2"/>
<organism evidence="3 4">
    <name type="scientific">Bradyrhizobium centrolobii</name>
    <dbReference type="NCBI Taxonomy" id="1505087"/>
    <lineage>
        <taxon>Bacteria</taxon>
        <taxon>Pseudomonadati</taxon>
        <taxon>Pseudomonadota</taxon>
        <taxon>Alphaproteobacteria</taxon>
        <taxon>Hyphomicrobiales</taxon>
        <taxon>Nitrobacteraceae</taxon>
        <taxon>Bradyrhizobium</taxon>
    </lineage>
</organism>